<comment type="similarity">
    <text evidence="3 14">Belongs to the homoserine dehydrogenase family.</text>
</comment>
<evidence type="ECO:0000259" key="16">
    <source>
        <dbReference type="PROSITE" id="PS51671"/>
    </source>
</evidence>
<evidence type="ECO:0000256" key="11">
    <source>
        <dbReference type="PIRSR" id="PIRSR000098-1"/>
    </source>
</evidence>
<dbReference type="EMBL" id="CP002085">
    <property type="protein sequence ID" value="ADK84750.1"/>
    <property type="molecule type" value="Genomic_DNA"/>
</dbReference>
<dbReference type="InterPro" id="IPR019811">
    <property type="entry name" value="HDH_CS"/>
</dbReference>
<dbReference type="SUPFAM" id="SSF55021">
    <property type="entry name" value="ACT-like"/>
    <property type="match status" value="1"/>
</dbReference>
<comment type="pathway">
    <text evidence="1 13">Amino-acid biosynthesis; L-threonine biosynthesis; L-threonine from L-aspartate: step 3/5.</text>
</comment>
<sequence length="435" mass="45283">MTRKRINVGLIGLGTVGGGVARLLLEQQRRLSDYLGAELTLARAADRDPALAQGLDLPAGVLVADGAAVVADPQVDIVVELIGGLEPARAFVLAAIAGGKHVATANKALLAHHGREIFLAARQKGVGVAFEASVGGGIPLIRSLREGLAANDISHCLGILNGTCNFILSKMTAEGAAYADVLAQAQQEGYAEADPTFDVAGTDTAHKLAIIAALVTGRQPELNDISTEGITKIAPLDIQLAGEFGFKVKLLAVLRKVGQAVELRVHPTLVPLGHPMASVDGPFNALFVEGDWVGEVLLYGRGAGRRPTASAVVGDVLDLARDVLCGCPGRVPPLGSAAEPEGPLALAPLDQTVCKYYFRFAAQDKPGVLAAISAVLAEHRISIEAVIQKGREEAGPVPIVMLTHEANEAAVQRALARINALPFIAEDTMFIRVAG</sequence>
<keyword evidence="7 13" id="KW-0791">Threonine biosynthesis</keyword>
<dbReference type="GO" id="GO:0009088">
    <property type="term" value="P:threonine biosynthetic process"/>
    <property type="evidence" value="ECO:0007669"/>
    <property type="project" value="UniProtKB-UniPathway"/>
</dbReference>
<evidence type="ECO:0000313" key="18">
    <source>
        <dbReference type="Proteomes" id="UP000009047"/>
    </source>
</evidence>
<proteinExistence type="inferred from homology"/>
<comment type="catalytic activity">
    <reaction evidence="13">
        <text>L-homoserine + NADP(+) = L-aspartate 4-semialdehyde + NADPH + H(+)</text>
        <dbReference type="Rhea" id="RHEA:15761"/>
        <dbReference type="ChEBI" id="CHEBI:15378"/>
        <dbReference type="ChEBI" id="CHEBI:57476"/>
        <dbReference type="ChEBI" id="CHEBI:57783"/>
        <dbReference type="ChEBI" id="CHEBI:58349"/>
        <dbReference type="ChEBI" id="CHEBI:537519"/>
        <dbReference type="EC" id="1.1.1.3"/>
    </reaction>
</comment>
<evidence type="ECO:0000256" key="13">
    <source>
        <dbReference type="RuleBase" id="RU000579"/>
    </source>
</evidence>
<dbReference type="STRING" id="644282.Deba_1382"/>
<feature type="transmembrane region" description="Helical" evidence="15">
    <location>
        <begin position="6"/>
        <end position="25"/>
    </location>
</feature>
<keyword evidence="15" id="KW-0812">Transmembrane</keyword>
<dbReference type="EC" id="1.1.1.3" evidence="4 13"/>
<dbReference type="InterPro" id="IPR005106">
    <property type="entry name" value="Asp/hSer_DH_NAD-bd"/>
</dbReference>
<feature type="binding site" evidence="12">
    <location>
        <position position="107"/>
    </location>
    <ligand>
        <name>NADPH</name>
        <dbReference type="ChEBI" id="CHEBI:57783"/>
    </ligand>
</feature>
<evidence type="ECO:0000256" key="12">
    <source>
        <dbReference type="PIRSR" id="PIRSR000098-2"/>
    </source>
</evidence>
<dbReference type="Pfam" id="PF03447">
    <property type="entry name" value="NAD_binding_3"/>
    <property type="match status" value="1"/>
</dbReference>
<dbReference type="Pfam" id="PF00742">
    <property type="entry name" value="Homoserine_dh"/>
    <property type="match status" value="1"/>
</dbReference>
<gene>
    <name evidence="17" type="ordered locus">Deba_1382</name>
</gene>
<dbReference type="PANTHER" id="PTHR43331">
    <property type="entry name" value="HOMOSERINE DEHYDROGENASE"/>
    <property type="match status" value="1"/>
</dbReference>
<dbReference type="Pfam" id="PF01842">
    <property type="entry name" value="ACT"/>
    <property type="match status" value="1"/>
</dbReference>
<dbReference type="InterPro" id="IPR016204">
    <property type="entry name" value="HDH"/>
</dbReference>
<dbReference type="InterPro" id="IPR036291">
    <property type="entry name" value="NAD(P)-bd_dom_sf"/>
</dbReference>
<dbReference type="eggNOG" id="COG0460">
    <property type="taxonomic scope" value="Bacteria"/>
</dbReference>
<feature type="active site" description="Proton donor" evidence="11">
    <location>
        <position position="207"/>
    </location>
</feature>
<name>E1QGQ7_DESB2</name>
<dbReference type="UniPathway" id="UPA00050">
    <property type="reaction ID" value="UER00063"/>
</dbReference>
<organism evidence="17 18">
    <name type="scientific">Desulfarculus baarsii (strain ATCC 33931 / DSM 2075 / LMG 7858 / VKM B-1802 / 2st14)</name>
    <dbReference type="NCBI Taxonomy" id="644282"/>
    <lineage>
        <taxon>Bacteria</taxon>
        <taxon>Pseudomonadati</taxon>
        <taxon>Thermodesulfobacteriota</taxon>
        <taxon>Desulfarculia</taxon>
        <taxon>Desulfarculales</taxon>
        <taxon>Desulfarculaceae</taxon>
        <taxon>Desulfarculus</taxon>
    </lineage>
</organism>
<accession>E1QGQ7</accession>
<dbReference type="GO" id="GO:0050661">
    <property type="term" value="F:NADP binding"/>
    <property type="evidence" value="ECO:0007669"/>
    <property type="project" value="InterPro"/>
</dbReference>
<dbReference type="PIRSF" id="PIRSF000098">
    <property type="entry name" value="Homoser_dehydrog"/>
    <property type="match status" value="1"/>
</dbReference>
<dbReference type="InterPro" id="IPR001342">
    <property type="entry name" value="HDH_cat"/>
</dbReference>
<keyword evidence="8 12" id="KW-0521">NADP</keyword>
<keyword evidence="6 13" id="KW-0028">Amino-acid biosynthesis</keyword>
<reference evidence="17 18" key="1">
    <citation type="journal article" date="2010" name="Stand. Genomic Sci.">
        <title>Complete genome sequence of Desulfarculus baarsii type strain (2st14).</title>
        <authorList>
            <person name="Sun H."/>
            <person name="Spring S."/>
            <person name="Lapidus A."/>
            <person name="Davenport K."/>
            <person name="Del Rio T.G."/>
            <person name="Tice H."/>
            <person name="Nolan M."/>
            <person name="Copeland A."/>
            <person name="Cheng J.F."/>
            <person name="Lucas S."/>
            <person name="Tapia R."/>
            <person name="Goodwin L."/>
            <person name="Pitluck S."/>
            <person name="Ivanova N."/>
            <person name="Pagani I."/>
            <person name="Mavromatis K."/>
            <person name="Ovchinnikova G."/>
            <person name="Pati A."/>
            <person name="Chen A."/>
            <person name="Palaniappan K."/>
            <person name="Hauser L."/>
            <person name="Chang Y.J."/>
            <person name="Jeffries C.D."/>
            <person name="Detter J.C."/>
            <person name="Han C."/>
            <person name="Rohde M."/>
            <person name="Brambilla E."/>
            <person name="Goker M."/>
            <person name="Woyke T."/>
            <person name="Bristow J."/>
            <person name="Eisen J.A."/>
            <person name="Markowitz V."/>
            <person name="Hugenholtz P."/>
            <person name="Kyrpides N.C."/>
            <person name="Klenk H.P."/>
            <person name="Land M."/>
        </authorList>
    </citation>
    <scope>NUCLEOTIDE SEQUENCE [LARGE SCALE GENOMIC DNA]</scope>
    <source>
        <strain evidence="18">ATCC 33931 / DSM 2075 / LMG 7858 / VKM B-1802 / 2st14</strain>
    </source>
</reference>
<dbReference type="PANTHER" id="PTHR43331:SF1">
    <property type="entry name" value="HOMOSERINE DEHYDROGENASE"/>
    <property type="match status" value="1"/>
</dbReference>
<keyword evidence="18" id="KW-1185">Reference proteome</keyword>
<dbReference type="PROSITE" id="PS01042">
    <property type="entry name" value="HOMOSER_DHGENASE"/>
    <property type="match status" value="1"/>
</dbReference>
<dbReference type="InterPro" id="IPR045865">
    <property type="entry name" value="ACT-like_dom_sf"/>
</dbReference>
<protein>
    <recommendedName>
        <fullName evidence="5 13">Homoserine dehydrogenase</fullName>
        <ecNumber evidence="4 13">1.1.1.3</ecNumber>
    </recommendedName>
</protein>
<dbReference type="CDD" id="cd04881">
    <property type="entry name" value="ACT_HSDH-Hom"/>
    <property type="match status" value="1"/>
</dbReference>
<keyword evidence="15" id="KW-0472">Membrane</keyword>
<dbReference type="GO" id="GO:0004412">
    <property type="term" value="F:homoserine dehydrogenase activity"/>
    <property type="evidence" value="ECO:0007669"/>
    <property type="project" value="UniProtKB-EC"/>
</dbReference>
<dbReference type="Gene3D" id="3.30.70.260">
    <property type="match status" value="1"/>
</dbReference>
<dbReference type="UniPathway" id="UPA00051">
    <property type="reaction ID" value="UER00465"/>
</dbReference>
<dbReference type="GO" id="GO:0009086">
    <property type="term" value="P:methionine biosynthetic process"/>
    <property type="evidence" value="ECO:0007669"/>
    <property type="project" value="UniProtKB-KW"/>
</dbReference>
<evidence type="ECO:0000256" key="4">
    <source>
        <dbReference type="ARBA" id="ARBA00013213"/>
    </source>
</evidence>
<evidence type="ECO:0000256" key="10">
    <source>
        <dbReference type="ARBA" id="ARBA00023167"/>
    </source>
</evidence>
<dbReference type="SUPFAM" id="SSF51735">
    <property type="entry name" value="NAD(P)-binding Rossmann-fold domains"/>
    <property type="match status" value="1"/>
</dbReference>
<dbReference type="InterPro" id="IPR002912">
    <property type="entry name" value="ACT_dom"/>
</dbReference>
<keyword evidence="10 13" id="KW-0486">Methionine biosynthesis</keyword>
<keyword evidence="9 13" id="KW-0560">Oxidoreductase</keyword>
<feature type="binding site" evidence="12">
    <location>
        <begin position="11"/>
        <end position="18"/>
    </location>
    <ligand>
        <name>NADP(+)</name>
        <dbReference type="ChEBI" id="CHEBI:58349"/>
    </ligand>
</feature>
<dbReference type="HOGENOM" id="CLU_009116_1_0_7"/>
<dbReference type="Gene3D" id="3.30.360.10">
    <property type="entry name" value="Dihydrodipicolinate Reductase, domain 2"/>
    <property type="match status" value="1"/>
</dbReference>
<evidence type="ECO:0000313" key="17">
    <source>
        <dbReference type="EMBL" id="ADK84750.1"/>
    </source>
</evidence>
<evidence type="ECO:0000256" key="7">
    <source>
        <dbReference type="ARBA" id="ARBA00022697"/>
    </source>
</evidence>
<evidence type="ECO:0000256" key="2">
    <source>
        <dbReference type="ARBA" id="ARBA00005062"/>
    </source>
</evidence>
<dbReference type="OrthoDB" id="9808167at2"/>
<dbReference type="NCBIfam" id="NF004976">
    <property type="entry name" value="PRK06349.1"/>
    <property type="match status" value="1"/>
</dbReference>
<comment type="pathway">
    <text evidence="2 13">Amino-acid biosynthesis; L-methionine biosynthesis via de novo pathway; L-homoserine from L-aspartate: step 3/3.</text>
</comment>
<dbReference type="RefSeq" id="WP_013258203.1">
    <property type="nucleotide sequence ID" value="NC_014365.1"/>
</dbReference>
<evidence type="ECO:0000256" key="9">
    <source>
        <dbReference type="ARBA" id="ARBA00023002"/>
    </source>
</evidence>
<evidence type="ECO:0000256" key="6">
    <source>
        <dbReference type="ARBA" id="ARBA00022605"/>
    </source>
</evidence>
<dbReference type="AlphaFoldDB" id="E1QGQ7"/>
<evidence type="ECO:0000256" key="5">
    <source>
        <dbReference type="ARBA" id="ARBA00013376"/>
    </source>
</evidence>
<dbReference type="KEGG" id="dbr:Deba_1382"/>
<evidence type="ECO:0000256" key="14">
    <source>
        <dbReference type="RuleBase" id="RU004171"/>
    </source>
</evidence>
<dbReference type="Gene3D" id="3.40.50.720">
    <property type="entry name" value="NAD(P)-binding Rossmann-like Domain"/>
    <property type="match status" value="1"/>
</dbReference>
<evidence type="ECO:0000256" key="1">
    <source>
        <dbReference type="ARBA" id="ARBA00005056"/>
    </source>
</evidence>
<evidence type="ECO:0000256" key="15">
    <source>
        <dbReference type="SAM" id="Phobius"/>
    </source>
</evidence>
<feature type="domain" description="ACT" evidence="16">
    <location>
        <begin position="357"/>
        <end position="435"/>
    </location>
</feature>
<dbReference type="Proteomes" id="UP000009047">
    <property type="component" value="Chromosome"/>
</dbReference>
<dbReference type="FunFam" id="3.30.360.10:FF:000005">
    <property type="entry name" value="Homoserine dehydrogenase"/>
    <property type="match status" value="1"/>
</dbReference>
<evidence type="ECO:0000256" key="8">
    <source>
        <dbReference type="ARBA" id="ARBA00022857"/>
    </source>
</evidence>
<feature type="binding site" evidence="12">
    <location>
        <position position="192"/>
    </location>
    <ligand>
        <name>L-homoserine</name>
        <dbReference type="ChEBI" id="CHEBI:57476"/>
    </ligand>
</feature>
<dbReference type="SUPFAM" id="SSF55347">
    <property type="entry name" value="Glyceraldehyde-3-phosphate dehydrogenase-like, C-terminal domain"/>
    <property type="match status" value="1"/>
</dbReference>
<dbReference type="FunFam" id="3.30.70.260:FF:000030">
    <property type="entry name" value="Homoserine dehydrogenase"/>
    <property type="match status" value="1"/>
</dbReference>
<evidence type="ECO:0000256" key="3">
    <source>
        <dbReference type="ARBA" id="ARBA00006753"/>
    </source>
</evidence>
<keyword evidence="15" id="KW-1133">Transmembrane helix</keyword>
<dbReference type="PROSITE" id="PS51671">
    <property type="entry name" value="ACT"/>
    <property type="match status" value="1"/>
</dbReference>